<proteinExistence type="predicted"/>
<evidence type="ECO:0008006" key="2">
    <source>
        <dbReference type="Google" id="ProtNLM"/>
    </source>
</evidence>
<gene>
    <name evidence="1" type="ORF">BOLC1T02684H</name>
</gene>
<organism evidence="1">
    <name type="scientific">Brassica oleracea</name>
    <name type="common">Wild cabbage</name>
    <dbReference type="NCBI Taxonomy" id="3712"/>
    <lineage>
        <taxon>Eukaryota</taxon>
        <taxon>Viridiplantae</taxon>
        <taxon>Streptophyta</taxon>
        <taxon>Embryophyta</taxon>
        <taxon>Tracheophyta</taxon>
        <taxon>Spermatophyta</taxon>
        <taxon>Magnoliopsida</taxon>
        <taxon>eudicotyledons</taxon>
        <taxon>Gunneridae</taxon>
        <taxon>Pentapetalae</taxon>
        <taxon>rosids</taxon>
        <taxon>malvids</taxon>
        <taxon>Brassicales</taxon>
        <taxon>Brassicaceae</taxon>
        <taxon>Brassiceae</taxon>
        <taxon>Brassica</taxon>
    </lineage>
</organism>
<dbReference type="EMBL" id="LR031878">
    <property type="protein sequence ID" value="VDD50295.1"/>
    <property type="molecule type" value="Genomic_DNA"/>
</dbReference>
<accession>A0A3P6FXY0</accession>
<name>A0A3P6FXY0_BRAOL</name>
<sequence>MSEPVKNIDPGYTGVFWDYDGLHIAGSFNLFDVHFNLKASLAKKNLSGFFELNFYCDKELPVLDYLVQSYSKVRLCFVPDVRSDKLKHNVVDPGDIATENFDWLWQSIMFGDKPFIDPSETRAGYLFCSGCHAEVSITEDEDEEGDGQQTEVAVVKL</sequence>
<protein>
    <recommendedName>
        <fullName evidence="2">NYN domain-containing protein</fullName>
    </recommendedName>
</protein>
<evidence type="ECO:0000313" key="1">
    <source>
        <dbReference type="EMBL" id="VDD50295.1"/>
    </source>
</evidence>
<dbReference type="AlphaFoldDB" id="A0A3P6FXY0"/>
<reference evidence="1" key="1">
    <citation type="submission" date="2018-11" db="EMBL/GenBank/DDBJ databases">
        <authorList>
            <consortium name="Genoscope - CEA"/>
            <person name="William W."/>
        </authorList>
    </citation>
    <scope>NUCLEOTIDE SEQUENCE</scope>
</reference>